<dbReference type="STRING" id="2015173.A0A026VVR9"/>
<evidence type="ECO:0000256" key="9">
    <source>
        <dbReference type="ARBA" id="ARBA00023224"/>
    </source>
</evidence>
<comment type="similarity">
    <text evidence="10">Belongs to the insect chemoreceptor superfamily. Heteromeric odorant receptor channel (TC 1.A.69) family.</text>
</comment>
<protein>
    <recommendedName>
        <fullName evidence="10">Odorant receptor</fullName>
    </recommendedName>
</protein>
<gene>
    <name evidence="12" type="ORF">DMN91_003081</name>
    <name evidence="11" type="ORF">X777_15210</name>
</gene>
<evidence type="ECO:0000256" key="3">
    <source>
        <dbReference type="ARBA" id="ARBA00022606"/>
    </source>
</evidence>
<reference evidence="11 13" key="1">
    <citation type="journal article" date="2014" name="Curr. Biol.">
        <title>The genome of the clonal raider ant Cerapachys biroi.</title>
        <authorList>
            <person name="Oxley P.R."/>
            <person name="Ji L."/>
            <person name="Fetter-Pruneda I."/>
            <person name="McKenzie S.K."/>
            <person name="Li C."/>
            <person name="Hu H."/>
            <person name="Zhang G."/>
            <person name="Kronauer D.J."/>
        </authorList>
    </citation>
    <scope>NUCLEOTIDE SEQUENCE [LARGE SCALE GENOMIC DNA]</scope>
</reference>
<name>A0A026VVR9_OOCBI</name>
<comment type="caution">
    <text evidence="10">Lacks conserved residue(s) required for the propagation of feature annotation.</text>
</comment>
<keyword evidence="5 10" id="KW-0552">Olfaction</keyword>
<evidence type="ECO:0000313" key="14">
    <source>
        <dbReference type="Proteomes" id="UP000279307"/>
    </source>
</evidence>
<evidence type="ECO:0000313" key="11">
    <source>
        <dbReference type="EMBL" id="EZA47888.1"/>
    </source>
</evidence>
<keyword evidence="2" id="KW-1003">Cell membrane</keyword>
<evidence type="ECO:0000256" key="2">
    <source>
        <dbReference type="ARBA" id="ARBA00022475"/>
    </source>
</evidence>
<reference evidence="12" key="3">
    <citation type="submission" date="2018-07" db="EMBL/GenBank/DDBJ databases">
        <authorList>
            <person name="Mckenzie S.K."/>
            <person name="Kronauer D.J.C."/>
        </authorList>
    </citation>
    <scope>NUCLEOTIDE SEQUENCE</scope>
    <source>
        <strain evidence="12">Clonal line C1</strain>
    </source>
</reference>
<keyword evidence="4 10" id="KW-0812">Transmembrane</keyword>
<dbReference type="EMBL" id="KK107762">
    <property type="protein sequence ID" value="EZA47888.1"/>
    <property type="molecule type" value="Genomic_DNA"/>
</dbReference>
<comment type="subcellular location">
    <subcellularLocation>
        <location evidence="1 10">Cell membrane</location>
        <topology evidence="1 10">Multi-pass membrane protein</topology>
    </subcellularLocation>
</comment>
<evidence type="ECO:0000313" key="13">
    <source>
        <dbReference type="Proteomes" id="UP000053097"/>
    </source>
</evidence>
<dbReference type="Proteomes" id="UP000053097">
    <property type="component" value="Unassembled WGS sequence"/>
</dbReference>
<dbReference type="Proteomes" id="UP000279307">
    <property type="component" value="Chromosome 3"/>
</dbReference>
<dbReference type="GO" id="GO:0007165">
    <property type="term" value="P:signal transduction"/>
    <property type="evidence" value="ECO:0007669"/>
    <property type="project" value="UniProtKB-KW"/>
</dbReference>
<evidence type="ECO:0000256" key="7">
    <source>
        <dbReference type="ARBA" id="ARBA00023136"/>
    </source>
</evidence>
<dbReference type="Pfam" id="PF02949">
    <property type="entry name" value="7tm_6"/>
    <property type="match status" value="1"/>
</dbReference>
<dbReference type="InterPro" id="IPR004117">
    <property type="entry name" value="7tm6_olfct_rcpt"/>
</dbReference>
<keyword evidence="3 10" id="KW-0716">Sensory transduction</keyword>
<feature type="transmembrane region" description="Helical" evidence="10">
    <location>
        <begin position="376"/>
        <end position="397"/>
    </location>
</feature>
<dbReference type="PANTHER" id="PTHR21137:SF35">
    <property type="entry name" value="ODORANT RECEPTOR 19A-RELATED"/>
    <property type="match status" value="1"/>
</dbReference>
<proteinExistence type="inferred from homology"/>
<dbReference type="PANTHER" id="PTHR21137">
    <property type="entry name" value="ODORANT RECEPTOR"/>
    <property type="match status" value="1"/>
</dbReference>
<keyword evidence="8 10" id="KW-0675">Receptor</keyword>
<reference evidence="12 14" key="2">
    <citation type="journal article" date="2018" name="Genome Res.">
        <title>The genomic architecture and molecular evolution of ant odorant receptors.</title>
        <authorList>
            <person name="McKenzie S.K."/>
            <person name="Kronauer D.J.C."/>
        </authorList>
    </citation>
    <scope>NUCLEOTIDE SEQUENCE [LARGE SCALE GENOMIC DNA]</scope>
    <source>
        <strain evidence="12">Clonal line C1</strain>
    </source>
</reference>
<evidence type="ECO:0000256" key="4">
    <source>
        <dbReference type="ARBA" id="ARBA00022692"/>
    </source>
</evidence>
<evidence type="ECO:0000256" key="5">
    <source>
        <dbReference type="ARBA" id="ARBA00022725"/>
    </source>
</evidence>
<feature type="transmembrane region" description="Helical" evidence="10">
    <location>
        <begin position="128"/>
        <end position="151"/>
    </location>
</feature>
<dbReference type="GO" id="GO:0005886">
    <property type="term" value="C:plasma membrane"/>
    <property type="evidence" value="ECO:0007669"/>
    <property type="project" value="UniProtKB-SubCell"/>
</dbReference>
<feature type="transmembrane region" description="Helical" evidence="10">
    <location>
        <begin position="184"/>
        <end position="206"/>
    </location>
</feature>
<sequence>MDDVDEFFRQSHYNIIRILLSVGGLWPYHTTSQRCATYVGFLLVLGTGLIFEVLGMIEVWPDSLEVVDCLPLLVLGAVPLTKLVCAIYTLPEIKILLRKMQEYWYSPKSDEETRILHSYAIYGRNLGYVYMGMLLIHTVVFILATLLTKFISVESTGNNSSSNSHSTQRGLPYRVNYMVDLETYYVPIFIHTAVCDVIYTILMIMFDVLYLTLVQHCCGLFAALRYRLKSVSEHGNDDDDSTPISRRNKIFSNIVYSIRRHAEVIQFATVTESIYRVPLFVHVGANISVLSILGFQVITNTEDINRVLKHVSYLNALLVNTFFENWQGQKMMDSSEEVHESAYNTKWYNMPTNQRKLLVMIMMRSRKPSRITAGKLVNLSYVNFSAVIRASSSYFMLLRSMQ</sequence>
<dbReference type="OMA" id="EVHESAY"/>
<evidence type="ECO:0000256" key="10">
    <source>
        <dbReference type="RuleBase" id="RU351113"/>
    </source>
</evidence>
<dbReference type="GO" id="GO:0004984">
    <property type="term" value="F:olfactory receptor activity"/>
    <property type="evidence" value="ECO:0007669"/>
    <property type="project" value="InterPro"/>
</dbReference>
<keyword evidence="7 10" id="KW-0472">Membrane</keyword>
<keyword evidence="13" id="KW-1185">Reference proteome</keyword>
<evidence type="ECO:0000256" key="6">
    <source>
        <dbReference type="ARBA" id="ARBA00022989"/>
    </source>
</evidence>
<evidence type="ECO:0000256" key="8">
    <source>
        <dbReference type="ARBA" id="ARBA00023170"/>
    </source>
</evidence>
<dbReference type="GO" id="GO:0005549">
    <property type="term" value="F:odorant binding"/>
    <property type="evidence" value="ECO:0007669"/>
    <property type="project" value="InterPro"/>
</dbReference>
<dbReference type="OrthoDB" id="7550677at2759"/>
<keyword evidence="9 10" id="KW-0807">Transducer</keyword>
<evidence type="ECO:0000256" key="1">
    <source>
        <dbReference type="ARBA" id="ARBA00004651"/>
    </source>
</evidence>
<dbReference type="EMBL" id="QOIP01000003">
    <property type="protein sequence ID" value="RLU24989.1"/>
    <property type="molecule type" value="Genomic_DNA"/>
</dbReference>
<dbReference type="AlphaFoldDB" id="A0A026VVR9"/>
<evidence type="ECO:0000313" key="12">
    <source>
        <dbReference type="EMBL" id="RLU24989.1"/>
    </source>
</evidence>
<keyword evidence="6 10" id="KW-1133">Transmembrane helix</keyword>
<accession>A0A026VVR9</accession>
<feature type="transmembrane region" description="Helical" evidence="10">
    <location>
        <begin position="69"/>
        <end position="90"/>
    </location>
</feature>
<organism evidence="11 13">
    <name type="scientific">Ooceraea biroi</name>
    <name type="common">Clonal raider ant</name>
    <name type="synonym">Cerapachys biroi</name>
    <dbReference type="NCBI Taxonomy" id="2015173"/>
    <lineage>
        <taxon>Eukaryota</taxon>
        <taxon>Metazoa</taxon>
        <taxon>Ecdysozoa</taxon>
        <taxon>Arthropoda</taxon>
        <taxon>Hexapoda</taxon>
        <taxon>Insecta</taxon>
        <taxon>Pterygota</taxon>
        <taxon>Neoptera</taxon>
        <taxon>Endopterygota</taxon>
        <taxon>Hymenoptera</taxon>
        <taxon>Apocrita</taxon>
        <taxon>Aculeata</taxon>
        <taxon>Formicoidea</taxon>
        <taxon>Formicidae</taxon>
        <taxon>Dorylinae</taxon>
        <taxon>Ooceraea</taxon>
    </lineage>
</organism>
<feature type="transmembrane region" description="Helical" evidence="10">
    <location>
        <begin position="35"/>
        <end position="57"/>
    </location>
</feature>